<dbReference type="PANTHER" id="PTHR33164">
    <property type="entry name" value="TRANSCRIPTIONAL REGULATOR, MARR FAMILY"/>
    <property type="match status" value="1"/>
</dbReference>
<keyword evidence="3" id="KW-1185">Reference proteome</keyword>
<name>A0ABV0CRY1_9SPHN</name>
<reference evidence="2 3" key="1">
    <citation type="submission" date="2024-05" db="EMBL/GenBank/DDBJ databases">
        <authorList>
            <person name="Park S."/>
        </authorList>
    </citation>
    <scope>NUCLEOTIDE SEQUENCE [LARGE SCALE GENOMIC DNA]</scope>
    <source>
        <strain evidence="2 3">DGU5</strain>
    </source>
</reference>
<dbReference type="InterPro" id="IPR036390">
    <property type="entry name" value="WH_DNA-bd_sf"/>
</dbReference>
<dbReference type="RefSeq" id="WP_346783095.1">
    <property type="nucleotide sequence ID" value="NZ_JBDLBR010000001.1"/>
</dbReference>
<comment type="caution">
    <text evidence="2">The sequence shown here is derived from an EMBL/GenBank/DDBJ whole genome shotgun (WGS) entry which is preliminary data.</text>
</comment>
<dbReference type="SMART" id="SM00347">
    <property type="entry name" value="HTH_MARR"/>
    <property type="match status" value="1"/>
</dbReference>
<proteinExistence type="predicted"/>
<gene>
    <name evidence="2" type="ORF">ABDJ38_00410</name>
</gene>
<evidence type="ECO:0000313" key="2">
    <source>
        <dbReference type="EMBL" id="MEN7535632.1"/>
    </source>
</evidence>
<dbReference type="EMBL" id="JBDLBR010000001">
    <property type="protein sequence ID" value="MEN7535632.1"/>
    <property type="molecule type" value="Genomic_DNA"/>
</dbReference>
<protein>
    <submittedName>
        <fullName evidence="2">MarR family transcriptional regulator</fullName>
    </submittedName>
</protein>
<dbReference type="Proteomes" id="UP001484535">
    <property type="component" value="Unassembled WGS sequence"/>
</dbReference>
<evidence type="ECO:0000313" key="3">
    <source>
        <dbReference type="Proteomes" id="UP001484535"/>
    </source>
</evidence>
<dbReference type="PROSITE" id="PS50995">
    <property type="entry name" value="HTH_MARR_2"/>
    <property type="match status" value="1"/>
</dbReference>
<dbReference type="InterPro" id="IPR000835">
    <property type="entry name" value="HTH_MarR-typ"/>
</dbReference>
<organism evidence="2 3">
    <name type="scientific">Aurantiacibacter flavus</name>
    <dbReference type="NCBI Taxonomy" id="3145232"/>
    <lineage>
        <taxon>Bacteria</taxon>
        <taxon>Pseudomonadati</taxon>
        <taxon>Pseudomonadota</taxon>
        <taxon>Alphaproteobacteria</taxon>
        <taxon>Sphingomonadales</taxon>
        <taxon>Erythrobacteraceae</taxon>
        <taxon>Aurantiacibacter</taxon>
    </lineage>
</organism>
<dbReference type="InterPro" id="IPR036388">
    <property type="entry name" value="WH-like_DNA-bd_sf"/>
</dbReference>
<dbReference type="PRINTS" id="PR00598">
    <property type="entry name" value="HTHMARR"/>
</dbReference>
<evidence type="ECO:0000259" key="1">
    <source>
        <dbReference type="PROSITE" id="PS50995"/>
    </source>
</evidence>
<accession>A0ABV0CRY1</accession>
<dbReference type="SUPFAM" id="SSF46785">
    <property type="entry name" value="Winged helix' DNA-binding domain"/>
    <property type="match status" value="1"/>
</dbReference>
<sequence length="144" mass="15752">MEFGPTREHLAFQVHLTWRTARKALLSEMDKGEEHVSPGSYSIPILIGLNPGISPMQLASALSLDASKVALLLRDLVDKELVERTRSASDGRVVELRLTAAGEDFARNASAASEKLETPFEGILSPDEKETLISLLEKLRDGLV</sequence>
<dbReference type="PANTHER" id="PTHR33164:SF43">
    <property type="entry name" value="HTH-TYPE TRANSCRIPTIONAL REPRESSOR YETL"/>
    <property type="match status" value="1"/>
</dbReference>
<feature type="domain" description="HTH marR-type" evidence="1">
    <location>
        <begin position="7"/>
        <end position="141"/>
    </location>
</feature>
<dbReference type="InterPro" id="IPR039422">
    <property type="entry name" value="MarR/SlyA-like"/>
</dbReference>
<dbReference type="Pfam" id="PF01047">
    <property type="entry name" value="MarR"/>
    <property type="match status" value="1"/>
</dbReference>
<dbReference type="Gene3D" id="1.10.10.10">
    <property type="entry name" value="Winged helix-like DNA-binding domain superfamily/Winged helix DNA-binding domain"/>
    <property type="match status" value="1"/>
</dbReference>